<evidence type="ECO:0000313" key="2">
    <source>
        <dbReference type="WBParaSite" id="ES5_v2.g11196.t1"/>
    </source>
</evidence>
<reference evidence="2" key="1">
    <citation type="submission" date="2022-11" db="UniProtKB">
        <authorList>
            <consortium name="WormBaseParasite"/>
        </authorList>
    </citation>
    <scope>IDENTIFICATION</scope>
</reference>
<sequence length="81" mass="9932">MFPISRFFFKTKWVETYKQLLICHTHTIFLSLRGFGFSLFQLHHFEKRCRVFEEFIVVLDYFAFFDSFFYTIQTVSCFVSN</sequence>
<accession>A0AC34F2M3</accession>
<proteinExistence type="predicted"/>
<organism evidence="1 2">
    <name type="scientific">Panagrolaimus sp. ES5</name>
    <dbReference type="NCBI Taxonomy" id="591445"/>
    <lineage>
        <taxon>Eukaryota</taxon>
        <taxon>Metazoa</taxon>
        <taxon>Ecdysozoa</taxon>
        <taxon>Nematoda</taxon>
        <taxon>Chromadorea</taxon>
        <taxon>Rhabditida</taxon>
        <taxon>Tylenchina</taxon>
        <taxon>Panagrolaimomorpha</taxon>
        <taxon>Panagrolaimoidea</taxon>
        <taxon>Panagrolaimidae</taxon>
        <taxon>Panagrolaimus</taxon>
    </lineage>
</organism>
<dbReference type="WBParaSite" id="ES5_v2.g11196.t1">
    <property type="protein sequence ID" value="ES5_v2.g11196.t1"/>
    <property type="gene ID" value="ES5_v2.g11196"/>
</dbReference>
<name>A0AC34F2M3_9BILA</name>
<evidence type="ECO:0000313" key="1">
    <source>
        <dbReference type="Proteomes" id="UP000887579"/>
    </source>
</evidence>
<protein>
    <submittedName>
        <fullName evidence="2">Ovule protein</fullName>
    </submittedName>
</protein>
<dbReference type="Proteomes" id="UP000887579">
    <property type="component" value="Unplaced"/>
</dbReference>